<dbReference type="SMART" id="SM01157">
    <property type="entry name" value="DUF1719"/>
    <property type="match status" value="1"/>
</dbReference>
<dbReference type="PANTHER" id="PTHR33377:SF4">
    <property type="entry name" value="OS07G0285800 PROTEIN"/>
    <property type="match status" value="1"/>
</dbReference>
<dbReference type="InterPro" id="IPR013181">
    <property type="entry name" value="DUF1719"/>
</dbReference>
<sequence length="450" mass="52305">MLGPPIVQEAISRVSSFISRKREEEESREHNIERLEMANTELELAIERSGKLPITDVSLLRRRKILKRALEECCDILHRCKLRALQDQETEQDRTVRHSSFPKRIACAAKSSIAYFLTSKKDYLSCSDVRSLRDVEHGCSLRQYTFCNPLVRHLLEGRTLRYEMVQGSHLRDIYIWPLCLENRGVEAELSYQYENCKMPGRNFHLRLWLRLSESTDIVGAAVKCLQFLALQFMLAAECAIGELTLLPDLHDISHSYGAPWLGIQNSYTRLTRICRPDPTCCRSNGHESCPNNTVSSELSNKTGEQVISVNFQYYTSAQEHNYHRSVDGEGRDALIDWSPPLKVTAGFVPHGMWEDLAQNYRLDVDKRRDENIEQAIEMVRNVLKPYRPHHDEDRGHDLERCKRRRQYIIASYDRGVSKSSGRLATLPRGRPLQNLSVFWVWFWKEHVLRF</sequence>
<dbReference type="PANTHER" id="PTHR33377">
    <property type="entry name" value="OS10G0134700 PROTEIN-RELATED"/>
    <property type="match status" value="1"/>
</dbReference>
<dbReference type="Proteomes" id="UP000823388">
    <property type="component" value="Chromosome 2K"/>
</dbReference>
<gene>
    <name evidence="1" type="ORF">PVAP13_2KG203065</name>
</gene>
<evidence type="ECO:0000313" key="1">
    <source>
        <dbReference type="EMBL" id="KAG2644413.1"/>
    </source>
</evidence>
<protein>
    <submittedName>
        <fullName evidence="1">Uncharacterized protein</fullName>
    </submittedName>
</protein>
<reference evidence="1" key="1">
    <citation type="submission" date="2020-05" db="EMBL/GenBank/DDBJ databases">
        <title>WGS assembly of Panicum virgatum.</title>
        <authorList>
            <person name="Lovell J.T."/>
            <person name="Jenkins J."/>
            <person name="Shu S."/>
            <person name="Juenger T.E."/>
            <person name="Schmutz J."/>
        </authorList>
    </citation>
    <scope>NUCLEOTIDE SEQUENCE</scope>
    <source>
        <strain evidence="1">AP13</strain>
    </source>
</reference>
<keyword evidence="2" id="KW-1185">Reference proteome</keyword>
<organism evidence="1 2">
    <name type="scientific">Panicum virgatum</name>
    <name type="common">Blackwell switchgrass</name>
    <dbReference type="NCBI Taxonomy" id="38727"/>
    <lineage>
        <taxon>Eukaryota</taxon>
        <taxon>Viridiplantae</taxon>
        <taxon>Streptophyta</taxon>
        <taxon>Embryophyta</taxon>
        <taxon>Tracheophyta</taxon>
        <taxon>Spermatophyta</taxon>
        <taxon>Magnoliopsida</taxon>
        <taxon>Liliopsida</taxon>
        <taxon>Poales</taxon>
        <taxon>Poaceae</taxon>
        <taxon>PACMAD clade</taxon>
        <taxon>Panicoideae</taxon>
        <taxon>Panicodae</taxon>
        <taxon>Paniceae</taxon>
        <taxon>Panicinae</taxon>
        <taxon>Panicum</taxon>
        <taxon>Panicum sect. Hiantes</taxon>
    </lineage>
</organism>
<dbReference type="EMBL" id="CM029039">
    <property type="protein sequence ID" value="KAG2644413.1"/>
    <property type="molecule type" value="Genomic_DNA"/>
</dbReference>
<name>A0A8T0WIE4_PANVG</name>
<accession>A0A8T0WIE4</accession>
<dbReference type="AlphaFoldDB" id="A0A8T0WIE4"/>
<dbReference type="Pfam" id="PF08224">
    <property type="entry name" value="DUF1719"/>
    <property type="match status" value="1"/>
</dbReference>
<comment type="caution">
    <text evidence="1">The sequence shown here is derived from an EMBL/GenBank/DDBJ whole genome shotgun (WGS) entry which is preliminary data.</text>
</comment>
<proteinExistence type="predicted"/>
<evidence type="ECO:0000313" key="2">
    <source>
        <dbReference type="Proteomes" id="UP000823388"/>
    </source>
</evidence>